<protein>
    <recommendedName>
        <fullName evidence="3">Apple domain-containing protein</fullName>
    </recommendedName>
</protein>
<evidence type="ECO:0000313" key="1">
    <source>
        <dbReference type="EMBL" id="KAJ9160681.1"/>
    </source>
</evidence>
<dbReference type="AlphaFoldDB" id="A0AA38S9L7"/>
<gene>
    <name evidence="1" type="ORF">NKR19_g3050</name>
</gene>
<comment type="caution">
    <text evidence="1">The sequence shown here is derived from an EMBL/GenBank/DDBJ whole genome shotgun (WGS) entry which is preliminary data.</text>
</comment>
<evidence type="ECO:0000313" key="2">
    <source>
        <dbReference type="Proteomes" id="UP001174691"/>
    </source>
</evidence>
<evidence type="ECO:0008006" key="3">
    <source>
        <dbReference type="Google" id="ProtNLM"/>
    </source>
</evidence>
<reference evidence="1" key="1">
    <citation type="submission" date="2022-07" db="EMBL/GenBank/DDBJ databases">
        <title>Fungi with potential for degradation of polypropylene.</title>
        <authorList>
            <person name="Gostincar C."/>
        </authorList>
    </citation>
    <scope>NUCLEOTIDE SEQUENCE</scope>
    <source>
        <strain evidence="1">EXF-13287</strain>
    </source>
</reference>
<dbReference type="EMBL" id="JANBVN010000032">
    <property type="protein sequence ID" value="KAJ9160681.1"/>
    <property type="molecule type" value="Genomic_DNA"/>
</dbReference>
<proteinExistence type="predicted"/>
<sequence>MRKTTFALSIGLVVVIIAGAIALGIEGSVAAQCARTNTLLLSSNTSGIPTATITITATTAAPTGIADTASVSAINPLSSASSTPTISGIVLPTVGLLALDCPNLDQQLQTVTIAGYTWYFKSDCGADYSGHDVVGIISYSYQDCLQACVMYNIFYGDNQCTTVHFVANMTWALPVNHANCWLKNGTDTDPARQQGSSVVTALLTNITSGQEGT</sequence>
<name>A0AA38S9L7_9PEZI</name>
<organism evidence="1 2">
    <name type="scientific">Coniochaeta hoffmannii</name>
    <dbReference type="NCBI Taxonomy" id="91930"/>
    <lineage>
        <taxon>Eukaryota</taxon>
        <taxon>Fungi</taxon>
        <taxon>Dikarya</taxon>
        <taxon>Ascomycota</taxon>
        <taxon>Pezizomycotina</taxon>
        <taxon>Sordariomycetes</taxon>
        <taxon>Sordariomycetidae</taxon>
        <taxon>Coniochaetales</taxon>
        <taxon>Coniochaetaceae</taxon>
        <taxon>Coniochaeta</taxon>
    </lineage>
</organism>
<accession>A0AA38S9L7</accession>
<dbReference type="Proteomes" id="UP001174691">
    <property type="component" value="Unassembled WGS sequence"/>
</dbReference>
<keyword evidence="2" id="KW-1185">Reference proteome</keyword>